<dbReference type="SMART" id="SM00213">
    <property type="entry name" value="UBQ"/>
    <property type="match status" value="3"/>
</dbReference>
<dbReference type="FunFam" id="3.10.20.90:FF:000469">
    <property type="entry name" value="Polyubiquitin-C"/>
    <property type="match status" value="1"/>
</dbReference>
<evidence type="ECO:0000256" key="9">
    <source>
        <dbReference type="SAM" id="Phobius"/>
    </source>
</evidence>
<proteinExistence type="inferred from homology"/>
<evidence type="ECO:0000256" key="1">
    <source>
        <dbReference type="ARBA" id="ARBA00004123"/>
    </source>
</evidence>
<keyword evidence="8" id="KW-0539">Nucleus</keyword>
<keyword evidence="4" id="KW-0963">Cytoplasm</keyword>
<gene>
    <name evidence="12" type="ORF">Bca52824_024377</name>
</gene>
<accession>A0A8X8AUH9</accession>
<feature type="chain" id="PRO_5036465381" description="Ubiquitin-like domain-containing protein" evidence="10">
    <location>
        <begin position="21"/>
        <end position="266"/>
    </location>
</feature>
<keyword evidence="7" id="KW-0832">Ubl conjugation</keyword>
<evidence type="ECO:0000256" key="8">
    <source>
        <dbReference type="ARBA" id="ARBA00023242"/>
    </source>
</evidence>
<evidence type="ECO:0000313" key="13">
    <source>
        <dbReference type="Proteomes" id="UP000886595"/>
    </source>
</evidence>
<reference evidence="12 13" key="1">
    <citation type="submission" date="2020-02" db="EMBL/GenBank/DDBJ databases">
        <authorList>
            <person name="Ma Q."/>
            <person name="Huang Y."/>
            <person name="Song X."/>
            <person name="Pei D."/>
        </authorList>
    </citation>
    <scope>NUCLEOTIDE SEQUENCE [LARGE SCALE GENOMIC DNA]</scope>
    <source>
        <strain evidence="12">Sxm20200214</strain>
        <tissue evidence="12">Leaf</tissue>
    </source>
</reference>
<keyword evidence="9" id="KW-1133">Transmembrane helix</keyword>
<dbReference type="PROSITE" id="PS00299">
    <property type="entry name" value="UBIQUITIN_1"/>
    <property type="match status" value="1"/>
</dbReference>
<evidence type="ECO:0000256" key="5">
    <source>
        <dbReference type="ARBA" id="ARBA00022499"/>
    </source>
</evidence>
<dbReference type="PANTHER" id="PTHR10666">
    <property type="entry name" value="UBIQUITIN"/>
    <property type="match status" value="1"/>
</dbReference>
<dbReference type="Gene3D" id="3.10.20.90">
    <property type="entry name" value="Phosphatidylinositol 3-kinase Catalytic Subunit, Chain A, domain 1"/>
    <property type="match status" value="4"/>
</dbReference>
<dbReference type="InterPro" id="IPR019954">
    <property type="entry name" value="Ubiquitin_CS"/>
</dbReference>
<dbReference type="GO" id="GO:0003729">
    <property type="term" value="F:mRNA binding"/>
    <property type="evidence" value="ECO:0007669"/>
    <property type="project" value="UniProtKB-ARBA"/>
</dbReference>
<evidence type="ECO:0000259" key="11">
    <source>
        <dbReference type="PROSITE" id="PS50053"/>
    </source>
</evidence>
<evidence type="ECO:0000256" key="2">
    <source>
        <dbReference type="ARBA" id="ARBA00004496"/>
    </source>
</evidence>
<evidence type="ECO:0000256" key="7">
    <source>
        <dbReference type="ARBA" id="ARBA00022843"/>
    </source>
</evidence>
<evidence type="ECO:0000256" key="6">
    <source>
        <dbReference type="ARBA" id="ARBA00022737"/>
    </source>
</evidence>
<evidence type="ECO:0000256" key="10">
    <source>
        <dbReference type="SAM" id="SignalP"/>
    </source>
</evidence>
<evidence type="ECO:0000313" key="12">
    <source>
        <dbReference type="EMBL" id="KAG2312820.1"/>
    </source>
</evidence>
<organism evidence="12 13">
    <name type="scientific">Brassica carinata</name>
    <name type="common">Ethiopian mustard</name>
    <name type="synonym">Abyssinian cabbage</name>
    <dbReference type="NCBI Taxonomy" id="52824"/>
    <lineage>
        <taxon>Eukaryota</taxon>
        <taxon>Viridiplantae</taxon>
        <taxon>Streptophyta</taxon>
        <taxon>Embryophyta</taxon>
        <taxon>Tracheophyta</taxon>
        <taxon>Spermatophyta</taxon>
        <taxon>Magnoliopsida</taxon>
        <taxon>eudicotyledons</taxon>
        <taxon>Gunneridae</taxon>
        <taxon>Pentapetalae</taxon>
        <taxon>rosids</taxon>
        <taxon>malvids</taxon>
        <taxon>Brassicales</taxon>
        <taxon>Brassicaceae</taxon>
        <taxon>Brassiceae</taxon>
        <taxon>Brassica</taxon>
    </lineage>
</organism>
<name>A0A8X8AUH9_BRACI</name>
<keyword evidence="5" id="KW-1017">Isopeptide bond</keyword>
<comment type="caution">
    <text evidence="12">The sequence shown here is derived from an EMBL/GenBank/DDBJ whole genome shotgun (WGS) entry which is preliminary data.</text>
</comment>
<evidence type="ECO:0000256" key="3">
    <source>
        <dbReference type="ARBA" id="ARBA00008430"/>
    </source>
</evidence>
<dbReference type="EMBL" id="JAAMPC010000005">
    <property type="protein sequence ID" value="KAG2312820.1"/>
    <property type="molecule type" value="Genomic_DNA"/>
</dbReference>
<evidence type="ECO:0000256" key="4">
    <source>
        <dbReference type="ARBA" id="ARBA00022490"/>
    </source>
</evidence>
<dbReference type="InterPro" id="IPR000626">
    <property type="entry name" value="Ubiquitin-like_dom"/>
</dbReference>
<dbReference type="Proteomes" id="UP000886595">
    <property type="component" value="Unassembled WGS sequence"/>
</dbReference>
<dbReference type="SUPFAM" id="SSF54236">
    <property type="entry name" value="Ubiquitin-like"/>
    <property type="match status" value="4"/>
</dbReference>
<dbReference type="GO" id="GO:0005634">
    <property type="term" value="C:nucleus"/>
    <property type="evidence" value="ECO:0007669"/>
    <property type="project" value="UniProtKB-SubCell"/>
</dbReference>
<feature type="signal peptide" evidence="10">
    <location>
        <begin position="1"/>
        <end position="20"/>
    </location>
</feature>
<dbReference type="PRINTS" id="PR00348">
    <property type="entry name" value="UBIQUITIN"/>
</dbReference>
<keyword evidence="13" id="KW-1185">Reference proteome</keyword>
<sequence length="266" mass="30671">MSWYALFQMTMQIFVRFLTGKSITLVVQSSDTIDNVKALIEDKEGVPPDQQRLVFDGHEIEDDRTLAYYNIQKDSTLHLVLRLSGTIRIYVKTLTGKTITLYIQSSYTIGNVKARIQYKLRIPSDRQRLMFSGNQMEDHRTLADYNIQRDSIICLALKSLEFMRIFVKTLLGITITLNVRSSDTMGNVKERIKFKEGIPSDKQRFIFLGDLMEDYRTVADYNIRKDSTLHLVLVGFMLIFVKFLTGKTIALVVQSSSTIDNVKRMI</sequence>
<dbReference type="GO" id="GO:0005737">
    <property type="term" value="C:cytoplasm"/>
    <property type="evidence" value="ECO:0007669"/>
    <property type="project" value="UniProtKB-SubCell"/>
</dbReference>
<dbReference type="InterPro" id="IPR050158">
    <property type="entry name" value="Ubiquitin_ubiquitin-like"/>
</dbReference>
<dbReference type="InterPro" id="IPR019956">
    <property type="entry name" value="Ubiquitin_dom"/>
</dbReference>
<comment type="similarity">
    <text evidence="3">Belongs to the ubiquitin family.</text>
</comment>
<protein>
    <recommendedName>
        <fullName evidence="11">Ubiquitin-like domain-containing protein</fullName>
    </recommendedName>
</protein>
<dbReference type="OrthoDB" id="428577at2759"/>
<feature type="domain" description="Ubiquitin-like" evidence="11">
    <location>
        <begin position="87"/>
        <end position="158"/>
    </location>
</feature>
<keyword evidence="9" id="KW-0472">Membrane</keyword>
<keyword evidence="6" id="KW-0677">Repeat</keyword>
<dbReference type="PROSITE" id="PS50053">
    <property type="entry name" value="UBIQUITIN_2"/>
    <property type="match status" value="3"/>
</dbReference>
<dbReference type="AlphaFoldDB" id="A0A8X8AUH9"/>
<comment type="subcellular location">
    <subcellularLocation>
        <location evidence="2">Cytoplasm</location>
    </subcellularLocation>
    <subcellularLocation>
        <location evidence="1">Nucleus</location>
    </subcellularLocation>
</comment>
<dbReference type="Pfam" id="PF00240">
    <property type="entry name" value="ubiquitin"/>
    <property type="match status" value="3"/>
</dbReference>
<keyword evidence="10" id="KW-0732">Signal</keyword>
<dbReference type="InterPro" id="IPR029071">
    <property type="entry name" value="Ubiquitin-like_domsf"/>
</dbReference>
<feature type="transmembrane region" description="Helical" evidence="9">
    <location>
        <begin position="231"/>
        <end position="253"/>
    </location>
</feature>
<dbReference type="FunFam" id="3.10.20.90:FF:000160">
    <property type="entry name" value="Polyubiquitin-C"/>
    <property type="match status" value="2"/>
</dbReference>
<feature type="domain" description="Ubiquitin-like" evidence="11">
    <location>
        <begin position="11"/>
        <end position="86"/>
    </location>
</feature>
<feature type="domain" description="Ubiquitin-like" evidence="11">
    <location>
        <begin position="163"/>
        <end position="233"/>
    </location>
</feature>
<keyword evidence="9" id="KW-0812">Transmembrane</keyword>